<accession>A0A0B7ADH8</accession>
<protein>
    <submittedName>
        <fullName evidence="3">Uncharacterized protein</fullName>
    </submittedName>
</protein>
<organism evidence="3">
    <name type="scientific">Arion vulgaris</name>
    <dbReference type="NCBI Taxonomy" id="1028688"/>
    <lineage>
        <taxon>Eukaryota</taxon>
        <taxon>Metazoa</taxon>
        <taxon>Spiralia</taxon>
        <taxon>Lophotrochozoa</taxon>
        <taxon>Mollusca</taxon>
        <taxon>Gastropoda</taxon>
        <taxon>Heterobranchia</taxon>
        <taxon>Euthyneura</taxon>
        <taxon>Panpulmonata</taxon>
        <taxon>Eupulmonata</taxon>
        <taxon>Stylommatophora</taxon>
        <taxon>Helicina</taxon>
        <taxon>Arionoidea</taxon>
        <taxon>Arionidae</taxon>
        <taxon>Arion</taxon>
    </lineage>
</organism>
<keyword evidence="1" id="KW-1133">Transmembrane helix</keyword>
<evidence type="ECO:0000256" key="1">
    <source>
        <dbReference type="SAM" id="Phobius"/>
    </source>
</evidence>
<feature type="signal peptide" evidence="2">
    <location>
        <begin position="1"/>
        <end position="22"/>
    </location>
</feature>
<evidence type="ECO:0000256" key="2">
    <source>
        <dbReference type="SAM" id="SignalP"/>
    </source>
</evidence>
<feature type="chain" id="PRO_5002112770" evidence="2">
    <location>
        <begin position="23"/>
        <end position="249"/>
    </location>
</feature>
<name>A0A0B7ADH8_9EUPU</name>
<proteinExistence type="predicted"/>
<dbReference type="EMBL" id="HACG01032184">
    <property type="protein sequence ID" value="CEK79049.1"/>
    <property type="molecule type" value="Transcribed_RNA"/>
</dbReference>
<evidence type="ECO:0000313" key="3">
    <source>
        <dbReference type="EMBL" id="CEK79049.1"/>
    </source>
</evidence>
<gene>
    <name evidence="3" type="primary">ORF113333</name>
</gene>
<feature type="transmembrane region" description="Helical" evidence="1">
    <location>
        <begin position="231"/>
        <end position="248"/>
    </location>
</feature>
<keyword evidence="1" id="KW-0812">Transmembrane</keyword>
<dbReference type="AlphaFoldDB" id="A0A0B7ADH8"/>
<reference evidence="3" key="1">
    <citation type="submission" date="2014-12" db="EMBL/GenBank/DDBJ databases">
        <title>Insight into the proteome of Arion vulgaris.</title>
        <authorList>
            <person name="Aradska J."/>
            <person name="Bulat T."/>
            <person name="Smidak R."/>
            <person name="Sarate P."/>
            <person name="Gangsoo J."/>
            <person name="Sialana F."/>
            <person name="Bilban M."/>
            <person name="Lubec G."/>
        </authorList>
    </citation>
    <scope>NUCLEOTIDE SEQUENCE</scope>
    <source>
        <tissue evidence="3">Skin</tissue>
    </source>
</reference>
<sequence>MMTIPSLMVTLVLLLGLQEVKTLDIQACLNELTGNTQNGMGVCPAMTIYIKCIIRGTEMYKSPEIDKQLVNQIKKRVDIALRQSGASCDIDIMTIVQQLREEYQTGLTNKPKGLEDDKRIYQDHSELTITTQKPSRYQKAKTAEDCLNTFTSDDQDDGISCSMFTSYMKCLFRVTKNYKMKNINYDELDKKMNNILKPYGIHCDIDTRELVDEVRQEMKDGKDSAFIARPFQLIALLAFTVLSMYLSYY</sequence>
<keyword evidence="1" id="KW-0472">Membrane</keyword>
<keyword evidence="2" id="KW-0732">Signal</keyword>